<dbReference type="AlphaFoldDB" id="A0AAE1BLS6"/>
<gene>
    <name evidence="1" type="ORF">Pcinc_040499</name>
</gene>
<sequence length="104" mass="11997">MENKQQMVVCWCHCWLDLPLTQRPCLQTRLLYLPSSLVLLFPSCMHHHYHYSPVPVTLILRPSVPPPPPPLRLLTTTRSTRGFSLLFTTFLISSYSRLSDSTLC</sequence>
<evidence type="ECO:0000313" key="1">
    <source>
        <dbReference type="EMBL" id="KAK3852935.1"/>
    </source>
</evidence>
<name>A0AAE1BLS6_PETCI</name>
<dbReference type="EMBL" id="JAWQEG010007180">
    <property type="protein sequence ID" value="KAK3852935.1"/>
    <property type="molecule type" value="Genomic_DNA"/>
</dbReference>
<keyword evidence="2" id="KW-1185">Reference proteome</keyword>
<protein>
    <submittedName>
        <fullName evidence="1">Uncharacterized protein</fullName>
    </submittedName>
</protein>
<comment type="caution">
    <text evidence="1">The sequence shown here is derived from an EMBL/GenBank/DDBJ whole genome shotgun (WGS) entry which is preliminary data.</text>
</comment>
<proteinExistence type="predicted"/>
<evidence type="ECO:0000313" key="2">
    <source>
        <dbReference type="Proteomes" id="UP001286313"/>
    </source>
</evidence>
<dbReference type="Proteomes" id="UP001286313">
    <property type="component" value="Unassembled WGS sequence"/>
</dbReference>
<organism evidence="1 2">
    <name type="scientific">Petrolisthes cinctipes</name>
    <name type="common">Flat porcelain crab</name>
    <dbReference type="NCBI Taxonomy" id="88211"/>
    <lineage>
        <taxon>Eukaryota</taxon>
        <taxon>Metazoa</taxon>
        <taxon>Ecdysozoa</taxon>
        <taxon>Arthropoda</taxon>
        <taxon>Crustacea</taxon>
        <taxon>Multicrustacea</taxon>
        <taxon>Malacostraca</taxon>
        <taxon>Eumalacostraca</taxon>
        <taxon>Eucarida</taxon>
        <taxon>Decapoda</taxon>
        <taxon>Pleocyemata</taxon>
        <taxon>Anomura</taxon>
        <taxon>Galatheoidea</taxon>
        <taxon>Porcellanidae</taxon>
        <taxon>Petrolisthes</taxon>
    </lineage>
</organism>
<accession>A0AAE1BLS6</accession>
<reference evidence="1" key="1">
    <citation type="submission" date="2023-10" db="EMBL/GenBank/DDBJ databases">
        <title>Genome assemblies of two species of porcelain crab, Petrolisthes cinctipes and Petrolisthes manimaculis (Anomura: Porcellanidae).</title>
        <authorList>
            <person name="Angst P."/>
        </authorList>
    </citation>
    <scope>NUCLEOTIDE SEQUENCE</scope>
    <source>
        <strain evidence="1">PB745_01</strain>
        <tissue evidence="1">Gill</tissue>
    </source>
</reference>